<dbReference type="PANTHER" id="PTHR15629:SF2">
    <property type="entry name" value="SH3 DOMAIN-CONTAINING YSC84-LIKE PROTEIN 1"/>
    <property type="match status" value="1"/>
</dbReference>
<evidence type="ECO:0000313" key="4">
    <source>
        <dbReference type="Proteomes" id="UP000516369"/>
    </source>
</evidence>
<dbReference type="RefSeq" id="WP_190260680.1">
    <property type="nucleotide sequence ID" value="NZ_CP053923.1"/>
</dbReference>
<proteinExistence type="predicted"/>
<gene>
    <name evidence="3" type="ORF">HQ394_13765</name>
</gene>
<name>A0A7H1N3A8_9PROT</name>
<dbReference type="GO" id="GO:0035091">
    <property type="term" value="F:phosphatidylinositol binding"/>
    <property type="evidence" value="ECO:0007669"/>
    <property type="project" value="TreeGrafter"/>
</dbReference>
<evidence type="ECO:0000256" key="1">
    <source>
        <dbReference type="SAM" id="SignalP"/>
    </source>
</evidence>
<evidence type="ECO:0000313" key="3">
    <source>
        <dbReference type="EMBL" id="QNT70194.1"/>
    </source>
</evidence>
<dbReference type="Pfam" id="PF04366">
    <property type="entry name" value="Ysc84"/>
    <property type="match status" value="1"/>
</dbReference>
<feature type="signal peptide" evidence="1">
    <location>
        <begin position="1"/>
        <end position="23"/>
    </location>
</feature>
<feature type="domain" description="Ysc84 actin-binding" evidence="2">
    <location>
        <begin position="111"/>
        <end position="229"/>
    </location>
</feature>
<dbReference type="KEGG" id="dvn:HQ394_13765"/>
<evidence type="ECO:0000259" key="2">
    <source>
        <dbReference type="Pfam" id="PF04366"/>
    </source>
</evidence>
<sequence>MFPAKYRLLASFSILVFLLAACATDTPQEKAADRESLQGVVDGAAETVTAFRTGANAAAVNAALADARGVLVYPKITRAALLGGGSGGFGVLVGRSATGVWSSPAFMSYGGATFGLQAGVDTASVMAVIKTEETLKALAEGKPVFGGSANVVAGDSATEQPIKTTGADVIVFTRSLVGAYAGINLGSGVVDPANDRNANYFGQPATATQIVIDHAVSSPDAKVLKQALAK</sequence>
<dbReference type="CDD" id="cd11524">
    <property type="entry name" value="SYLF"/>
    <property type="match status" value="1"/>
</dbReference>
<protein>
    <submittedName>
        <fullName evidence="3">Lipid-binding SYLF domain-containing protein</fullName>
    </submittedName>
</protein>
<dbReference type="InterPro" id="IPR007461">
    <property type="entry name" value="Ysc84_actin-binding"/>
</dbReference>
<feature type="chain" id="PRO_5028943864" evidence="1">
    <location>
        <begin position="24"/>
        <end position="230"/>
    </location>
</feature>
<dbReference type="InterPro" id="IPR051702">
    <property type="entry name" value="SH3_domain_YSC84-like"/>
</dbReference>
<dbReference type="EMBL" id="CP053923">
    <property type="protein sequence ID" value="QNT70194.1"/>
    <property type="molecule type" value="Genomic_DNA"/>
</dbReference>
<dbReference type="AlphaFoldDB" id="A0A7H1N3A8"/>
<reference evidence="3 4" key="1">
    <citation type="submission" date="2020-05" db="EMBL/GenBank/DDBJ databases">
        <title>Complete closed genome sequence of Defluviicoccus vanus.</title>
        <authorList>
            <person name="Bessarab I."/>
            <person name="Arumugam K."/>
            <person name="Maszenan A.M."/>
            <person name="Seviour R.J."/>
            <person name="Williams R.B."/>
        </authorList>
    </citation>
    <scope>NUCLEOTIDE SEQUENCE [LARGE SCALE GENOMIC DNA]</scope>
    <source>
        <strain evidence="3 4">Ben 114</strain>
    </source>
</reference>
<keyword evidence="4" id="KW-1185">Reference proteome</keyword>
<dbReference type="PANTHER" id="PTHR15629">
    <property type="entry name" value="SH3YL1 PROTEIN"/>
    <property type="match status" value="1"/>
</dbReference>
<organism evidence="3 4">
    <name type="scientific">Defluviicoccus vanus</name>
    <dbReference type="NCBI Taxonomy" id="111831"/>
    <lineage>
        <taxon>Bacteria</taxon>
        <taxon>Pseudomonadati</taxon>
        <taxon>Pseudomonadota</taxon>
        <taxon>Alphaproteobacteria</taxon>
        <taxon>Rhodospirillales</taxon>
        <taxon>Rhodospirillaceae</taxon>
        <taxon>Defluviicoccus</taxon>
    </lineage>
</organism>
<dbReference type="PROSITE" id="PS51257">
    <property type="entry name" value="PROKAR_LIPOPROTEIN"/>
    <property type="match status" value="1"/>
</dbReference>
<keyword evidence="1" id="KW-0732">Signal</keyword>
<dbReference type="Proteomes" id="UP000516369">
    <property type="component" value="Chromosome"/>
</dbReference>
<accession>A0A7H1N3A8</accession>